<dbReference type="EMBL" id="AABL01000669">
    <property type="protein sequence ID" value="EAA21883.1"/>
    <property type="molecule type" value="Genomic_DNA"/>
</dbReference>
<accession>Q7RLV2</accession>
<dbReference type="InParanoid" id="Q7RLV2"/>
<organism evidence="2 3">
    <name type="scientific">Plasmodium yoelii yoelii</name>
    <dbReference type="NCBI Taxonomy" id="73239"/>
    <lineage>
        <taxon>Eukaryota</taxon>
        <taxon>Sar</taxon>
        <taxon>Alveolata</taxon>
        <taxon>Apicomplexa</taxon>
        <taxon>Aconoidasida</taxon>
        <taxon>Haemosporida</taxon>
        <taxon>Plasmodiidae</taxon>
        <taxon>Plasmodium</taxon>
        <taxon>Plasmodium (Vinckeia)</taxon>
    </lineage>
</organism>
<dbReference type="AlphaFoldDB" id="Q7RLV2"/>
<keyword evidence="3" id="KW-1185">Reference proteome</keyword>
<gene>
    <name evidence="2" type="ORF">PY02437</name>
</gene>
<dbReference type="Proteomes" id="UP000008553">
    <property type="component" value="Unassembled WGS sequence"/>
</dbReference>
<proteinExistence type="predicted"/>
<keyword evidence="1" id="KW-1133">Transmembrane helix</keyword>
<keyword evidence="1" id="KW-0472">Membrane</keyword>
<evidence type="ECO:0000313" key="2">
    <source>
        <dbReference type="EMBL" id="EAA21883.1"/>
    </source>
</evidence>
<name>Q7RLV2_PLAYO</name>
<dbReference type="PaxDb" id="73239-Q7RLV2"/>
<protein>
    <submittedName>
        <fullName evidence="2">Uncharacterized protein</fullName>
    </submittedName>
</protein>
<evidence type="ECO:0000256" key="1">
    <source>
        <dbReference type="SAM" id="Phobius"/>
    </source>
</evidence>
<sequence>VLFIFSVYFYLIIEYAFINVYISNTILIHKRIELYLMP</sequence>
<feature type="non-terminal residue" evidence="2">
    <location>
        <position position="1"/>
    </location>
</feature>
<comment type="caution">
    <text evidence="2">The sequence shown here is derived from an EMBL/GenBank/DDBJ whole genome shotgun (WGS) entry which is preliminary data.</text>
</comment>
<keyword evidence="1" id="KW-0812">Transmembrane</keyword>
<reference evidence="2 3" key="1">
    <citation type="journal article" date="2002" name="Nature">
        <title>Genome sequence and comparative analysis of the model rodent malaria parasite Plasmodium yoelii yoelii.</title>
        <authorList>
            <person name="Carlton J.M."/>
            <person name="Angiuoli S.V."/>
            <person name="Suh B.B."/>
            <person name="Kooij T.W."/>
            <person name="Pertea M."/>
            <person name="Silva J.C."/>
            <person name="Ermolaeva M.D."/>
            <person name="Allen J.E."/>
            <person name="Selengut J.D."/>
            <person name="Koo H.L."/>
            <person name="Peterson J.D."/>
            <person name="Pop M."/>
            <person name="Kosack D.S."/>
            <person name="Shumway M.F."/>
            <person name="Bidwell S.L."/>
            <person name="Shallom S.J."/>
            <person name="van Aken S.E."/>
            <person name="Riedmuller S.B."/>
            <person name="Feldblyum T.V."/>
            <person name="Cho J.K."/>
            <person name="Quackenbush J."/>
            <person name="Sedegah M."/>
            <person name="Shoaibi A."/>
            <person name="Cummings L.M."/>
            <person name="Florens L."/>
            <person name="Yates J.R."/>
            <person name="Raine J.D."/>
            <person name="Sinden R.E."/>
            <person name="Harris M.A."/>
            <person name="Cunningham D.A."/>
            <person name="Preiser P.R."/>
            <person name="Bergman L.W."/>
            <person name="Vaidya A.B."/>
            <person name="van Lin L.H."/>
            <person name="Janse C.J."/>
            <person name="Waters A.P."/>
            <person name="Smith H.O."/>
            <person name="White O.R."/>
            <person name="Salzberg S.L."/>
            <person name="Venter J.C."/>
            <person name="Fraser C.M."/>
            <person name="Hoffman S.L."/>
            <person name="Gardner M.J."/>
            <person name="Carucci D.J."/>
        </authorList>
    </citation>
    <scope>NUCLEOTIDE SEQUENCE [LARGE SCALE GENOMIC DNA]</scope>
    <source>
        <strain evidence="2 3">17XNL</strain>
    </source>
</reference>
<feature type="transmembrane region" description="Helical" evidence="1">
    <location>
        <begin position="6"/>
        <end position="28"/>
    </location>
</feature>
<evidence type="ECO:0000313" key="3">
    <source>
        <dbReference type="Proteomes" id="UP000008553"/>
    </source>
</evidence>